<evidence type="ECO:0000313" key="1">
    <source>
        <dbReference type="EMBL" id="KZO89588.1"/>
    </source>
</evidence>
<keyword evidence="2" id="KW-1185">Reference proteome</keyword>
<name>A0A167FKF7_CALVF</name>
<sequence length="315" mass="35579">MSCSLSSQDPSLVVHRLVSLEGRIAPVPPSMVLVRCPMFPSWCVFGAVAAALTSFVYKSPRSRPVFVTQWRRWMLCEAIQWQHIGEENEGEEHARIQEFLREEKNRVNPMNHCLAAVDIFDLPAPDGSNVTFAVFPLLNFDTRLEFKTVRAAIECFLDVTRGLCFLHENAIAHRVRHTATELDSISMLPLQDIRVGNIVDNRNGRSGGRSTRYYIVDMEDAVKRRVVTGLPYPDYAPENCAPEVRPGNDHDPQAADIWQLGLLFKEISGELPIPGEMEILRERMMQPNSSQRPSAFAVLVALNGIYESLRPEHLV</sequence>
<evidence type="ECO:0008006" key="3">
    <source>
        <dbReference type="Google" id="ProtNLM"/>
    </source>
</evidence>
<organism evidence="1 2">
    <name type="scientific">Calocera viscosa (strain TUFC12733)</name>
    <dbReference type="NCBI Taxonomy" id="1330018"/>
    <lineage>
        <taxon>Eukaryota</taxon>
        <taxon>Fungi</taxon>
        <taxon>Dikarya</taxon>
        <taxon>Basidiomycota</taxon>
        <taxon>Agaricomycotina</taxon>
        <taxon>Dacrymycetes</taxon>
        <taxon>Dacrymycetales</taxon>
        <taxon>Dacrymycetaceae</taxon>
        <taxon>Calocera</taxon>
    </lineage>
</organism>
<dbReference type="SUPFAM" id="SSF56112">
    <property type="entry name" value="Protein kinase-like (PK-like)"/>
    <property type="match status" value="1"/>
</dbReference>
<dbReference type="AlphaFoldDB" id="A0A167FKF7"/>
<dbReference type="OrthoDB" id="3224178at2759"/>
<proteinExistence type="predicted"/>
<dbReference type="Proteomes" id="UP000076738">
    <property type="component" value="Unassembled WGS sequence"/>
</dbReference>
<dbReference type="InterPro" id="IPR011009">
    <property type="entry name" value="Kinase-like_dom_sf"/>
</dbReference>
<gene>
    <name evidence="1" type="ORF">CALVIDRAFT_46934</name>
</gene>
<accession>A0A167FKF7</accession>
<dbReference type="Gene3D" id="1.10.510.10">
    <property type="entry name" value="Transferase(Phosphotransferase) domain 1"/>
    <property type="match status" value="1"/>
</dbReference>
<protein>
    <recommendedName>
        <fullName evidence="3">Protein kinase domain-containing protein</fullName>
    </recommendedName>
</protein>
<reference evidence="1 2" key="1">
    <citation type="journal article" date="2016" name="Mol. Biol. Evol.">
        <title>Comparative Genomics of Early-Diverging Mushroom-Forming Fungi Provides Insights into the Origins of Lignocellulose Decay Capabilities.</title>
        <authorList>
            <person name="Nagy L.G."/>
            <person name="Riley R."/>
            <person name="Tritt A."/>
            <person name="Adam C."/>
            <person name="Daum C."/>
            <person name="Floudas D."/>
            <person name="Sun H."/>
            <person name="Yadav J.S."/>
            <person name="Pangilinan J."/>
            <person name="Larsson K.H."/>
            <person name="Matsuura K."/>
            <person name="Barry K."/>
            <person name="Labutti K."/>
            <person name="Kuo R."/>
            <person name="Ohm R.A."/>
            <person name="Bhattacharya S.S."/>
            <person name="Shirouzu T."/>
            <person name="Yoshinaga Y."/>
            <person name="Martin F.M."/>
            <person name="Grigoriev I.V."/>
            <person name="Hibbett D.S."/>
        </authorList>
    </citation>
    <scope>NUCLEOTIDE SEQUENCE [LARGE SCALE GENOMIC DNA]</scope>
    <source>
        <strain evidence="1 2">TUFC12733</strain>
    </source>
</reference>
<evidence type="ECO:0000313" key="2">
    <source>
        <dbReference type="Proteomes" id="UP000076738"/>
    </source>
</evidence>
<dbReference type="EMBL" id="KV417378">
    <property type="protein sequence ID" value="KZO89588.1"/>
    <property type="molecule type" value="Genomic_DNA"/>
</dbReference>